<organism evidence="2 3">
    <name type="scientific">Planctomicrobium piriforme</name>
    <dbReference type="NCBI Taxonomy" id="1576369"/>
    <lineage>
        <taxon>Bacteria</taxon>
        <taxon>Pseudomonadati</taxon>
        <taxon>Planctomycetota</taxon>
        <taxon>Planctomycetia</taxon>
        <taxon>Planctomycetales</taxon>
        <taxon>Planctomycetaceae</taxon>
        <taxon>Planctomicrobium</taxon>
    </lineage>
</organism>
<dbReference type="EMBL" id="FOQD01000006">
    <property type="protein sequence ID" value="SFI19412.1"/>
    <property type="molecule type" value="Genomic_DNA"/>
</dbReference>
<accession>A0A1I3G851</accession>
<gene>
    <name evidence="2" type="ORF">SAMN05421753_106223</name>
</gene>
<feature type="region of interest" description="Disordered" evidence="1">
    <location>
        <begin position="187"/>
        <end position="212"/>
    </location>
</feature>
<keyword evidence="3" id="KW-1185">Reference proteome</keyword>
<dbReference type="Proteomes" id="UP000199518">
    <property type="component" value="Unassembled WGS sequence"/>
</dbReference>
<proteinExistence type="predicted"/>
<evidence type="ECO:0000256" key="1">
    <source>
        <dbReference type="SAM" id="MobiDB-lite"/>
    </source>
</evidence>
<dbReference type="OrthoDB" id="264328at2"/>
<dbReference type="RefSeq" id="WP_092049679.1">
    <property type="nucleotide sequence ID" value="NZ_FOQD01000006.1"/>
</dbReference>
<sequence>MTLTSRPELDSEDQLVARAQQALSSCNWEIGACAAQWTQRYARGRTDADFGQLIGLSGDQVFQRRRVWETFADVYENYPRLKWSHFYVVVNWDDAAECLQWANDMEATVAEMKAWRRAQHGEDLSEAVAEEAPFGTDAYLTAGVGMVQDPDAFVREGRGGDYSEVPFESDAERPELATSAAREAGHGEYAPFGKGARGSAPGAEAPQREALSPEQVVKKVVVTLERAVAALSPSVLESFSELPLPLQQRLLDAVENLQARTAGLS</sequence>
<evidence type="ECO:0000313" key="3">
    <source>
        <dbReference type="Proteomes" id="UP000199518"/>
    </source>
</evidence>
<name>A0A1I3G851_9PLAN</name>
<evidence type="ECO:0000313" key="2">
    <source>
        <dbReference type="EMBL" id="SFI19412.1"/>
    </source>
</evidence>
<reference evidence="3" key="1">
    <citation type="submission" date="2016-10" db="EMBL/GenBank/DDBJ databases">
        <authorList>
            <person name="Varghese N."/>
            <person name="Submissions S."/>
        </authorList>
    </citation>
    <scope>NUCLEOTIDE SEQUENCE [LARGE SCALE GENOMIC DNA]</scope>
    <source>
        <strain evidence="3">DSM 26348</strain>
    </source>
</reference>
<protein>
    <submittedName>
        <fullName evidence="2">Uncharacterized protein</fullName>
    </submittedName>
</protein>
<dbReference type="AlphaFoldDB" id="A0A1I3G851"/>